<evidence type="ECO:0000259" key="3">
    <source>
        <dbReference type="Pfam" id="PF11954"/>
    </source>
</evidence>
<keyword evidence="5" id="KW-1185">Reference proteome</keyword>
<dbReference type="Gene3D" id="2.40.128.600">
    <property type="match status" value="1"/>
</dbReference>
<evidence type="ECO:0008006" key="6">
    <source>
        <dbReference type="Google" id="ProtNLM"/>
    </source>
</evidence>
<dbReference type="eggNOG" id="ENOG502QQBX">
    <property type="taxonomic scope" value="Eukaryota"/>
</dbReference>
<dbReference type="SUPFAM" id="SSF56601">
    <property type="entry name" value="beta-lactamase/transpeptidase-like"/>
    <property type="match status" value="1"/>
</dbReference>
<dbReference type="PANTHER" id="PTHR46825:SF14">
    <property type="entry name" value="BETA-LACTAMASE-RELATED DOMAIN-CONTAINING PROTEIN"/>
    <property type="match status" value="1"/>
</dbReference>
<dbReference type="InterPro" id="IPR050491">
    <property type="entry name" value="AmpC-like"/>
</dbReference>
<dbReference type="InterPro" id="IPR012338">
    <property type="entry name" value="Beta-lactam/transpept-like"/>
</dbReference>
<evidence type="ECO:0000313" key="4">
    <source>
        <dbReference type="EMBL" id="EXJ85020.1"/>
    </source>
</evidence>
<proteinExistence type="inferred from homology"/>
<dbReference type="AlphaFoldDB" id="W9Y5W5"/>
<evidence type="ECO:0000256" key="1">
    <source>
        <dbReference type="ARBA" id="ARBA00038215"/>
    </source>
</evidence>
<dbReference type="OrthoDB" id="5946976at2759"/>
<dbReference type="EMBL" id="AMGY01000004">
    <property type="protein sequence ID" value="EXJ85020.1"/>
    <property type="molecule type" value="Genomic_DNA"/>
</dbReference>
<dbReference type="GeneID" id="19169805"/>
<dbReference type="InterPro" id="IPR021860">
    <property type="entry name" value="Peptidase_S12_Pab87-rel_C"/>
</dbReference>
<comment type="caution">
    <text evidence="4">The sequence shown here is derived from an EMBL/GenBank/DDBJ whole genome shotgun (WGS) entry which is preliminary data.</text>
</comment>
<evidence type="ECO:0000313" key="5">
    <source>
        <dbReference type="Proteomes" id="UP000019478"/>
    </source>
</evidence>
<feature type="domain" description="Peptidase S12 Pab87-related C-terminal" evidence="3">
    <location>
        <begin position="422"/>
        <end position="520"/>
    </location>
</feature>
<evidence type="ECO:0000259" key="2">
    <source>
        <dbReference type="Pfam" id="PF00144"/>
    </source>
</evidence>
<dbReference type="PANTHER" id="PTHR46825">
    <property type="entry name" value="D-ALANYL-D-ALANINE-CARBOXYPEPTIDASE/ENDOPEPTIDASE AMPH"/>
    <property type="match status" value="1"/>
</dbReference>
<dbReference type="STRING" id="1182542.W9Y5W5"/>
<dbReference type="Gene3D" id="3.40.710.10">
    <property type="entry name" value="DD-peptidase/beta-lactamase superfamily"/>
    <property type="match status" value="1"/>
</dbReference>
<protein>
    <recommendedName>
        <fullName evidence="6">Beta-lactamase-related domain-containing protein</fullName>
    </recommendedName>
</protein>
<dbReference type="RefSeq" id="XP_007734005.1">
    <property type="nucleotide sequence ID" value="XM_007735815.1"/>
</dbReference>
<dbReference type="HOGENOM" id="CLU_020027_14_2_1"/>
<dbReference type="Pfam" id="PF11954">
    <property type="entry name" value="DUF3471"/>
    <property type="match status" value="1"/>
</dbReference>
<dbReference type="Proteomes" id="UP000019478">
    <property type="component" value="Unassembled WGS sequence"/>
</dbReference>
<sequence>MQLRNMEEVAQRLEHLKARLIKVCEISGIPGCSIGVIHHGETVWKANLGYRDVERQLSPQSDTMFNLDSCTKAITAAGLGCLVADGKVQWTTPVRDILPEFGALGDIIDSLITPLDLLSMRSGHTMLDSLSWQGNNHIFFDKADTVTLWNATPRLGSFRSSYIYNNWGYAIIGIVIETLSGKKLHDFLKEKFFDPLHLSRTKMTDFTPDDNSSLCYAVLDDMTPVTIPAPAIGNNVFMEGASGLLSTIDDLMVLYSSFVTAINDQLARQSNSTKDNPFKECGTLIKGHSFLENSMVLREQSYGCGWIRCELPGPLGMISMNPTLVSMPEAAKGSPSHLCIYHQGLMPGSSANVALLPETETVVAVLANSSPLGDGADWLSQMILEEVLESPVRHNYEDLARQAASKVFDHIPSMHRTQESSRKLGTKPSLGLKDYAGRYLHNTTGFWIEIKAQGEALSIAFMGLGIETYELRHYEHDTFSWLMSYNDAARRGRFVHYYNSEHFLIRFEGVDRGIDRFYWHASRDTGPEPYLFLKAQV</sequence>
<dbReference type="Pfam" id="PF00144">
    <property type="entry name" value="Beta-lactamase"/>
    <property type="match status" value="1"/>
</dbReference>
<name>W9Y5W5_9EURO</name>
<comment type="similarity">
    <text evidence="1">Belongs to the peptidase S12 family.</text>
</comment>
<dbReference type="InterPro" id="IPR001466">
    <property type="entry name" value="Beta-lactam-related"/>
</dbReference>
<gene>
    <name evidence="4" type="ORF">A1O3_05695</name>
</gene>
<reference evidence="4 5" key="1">
    <citation type="submission" date="2013-03" db="EMBL/GenBank/DDBJ databases">
        <title>The Genome Sequence of Capronia epimyces CBS 606.96.</title>
        <authorList>
            <consortium name="The Broad Institute Genomics Platform"/>
            <person name="Cuomo C."/>
            <person name="de Hoog S."/>
            <person name="Gorbushina A."/>
            <person name="Walker B."/>
            <person name="Young S.K."/>
            <person name="Zeng Q."/>
            <person name="Gargeya S."/>
            <person name="Fitzgerald M."/>
            <person name="Haas B."/>
            <person name="Abouelleil A."/>
            <person name="Allen A.W."/>
            <person name="Alvarado L."/>
            <person name="Arachchi H.M."/>
            <person name="Berlin A.M."/>
            <person name="Chapman S.B."/>
            <person name="Gainer-Dewar J."/>
            <person name="Goldberg J."/>
            <person name="Griggs A."/>
            <person name="Gujja S."/>
            <person name="Hansen M."/>
            <person name="Howarth C."/>
            <person name="Imamovic A."/>
            <person name="Ireland A."/>
            <person name="Larimer J."/>
            <person name="McCowan C."/>
            <person name="Murphy C."/>
            <person name="Pearson M."/>
            <person name="Poon T.W."/>
            <person name="Priest M."/>
            <person name="Roberts A."/>
            <person name="Saif S."/>
            <person name="Shea T."/>
            <person name="Sisk P."/>
            <person name="Sykes S."/>
            <person name="Wortman J."/>
            <person name="Nusbaum C."/>
            <person name="Birren B."/>
        </authorList>
    </citation>
    <scope>NUCLEOTIDE SEQUENCE [LARGE SCALE GENOMIC DNA]</scope>
    <source>
        <strain evidence="4 5">CBS 606.96</strain>
    </source>
</reference>
<feature type="domain" description="Beta-lactamase-related" evidence="2">
    <location>
        <begin position="27"/>
        <end position="375"/>
    </location>
</feature>
<organism evidence="4 5">
    <name type="scientific">Capronia epimyces CBS 606.96</name>
    <dbReference type="NCBI Taxonomy" id="1182542"/>
    <lineage>
        <taxon>Eukaryota</taxon>
        <taxon>Fungi</taxon>
        <taxon>Dikarya</taxon>
        <taxon>Ascomycota</taxon>
        <taxon>Pezizomycotina</taxon>
        <taxon>Eurotiomycetes</taxon>
        <taxon>Chaetothyriomycetidae</taxon>
        <taxon>Chaetothyriales</taxon>
        <taxon>Herpotrichiellaceae</taxon>
        <taxon>Capronia</taxon>
    </lineage>
</organism>
<accession>W9Y5W5</accession>